<proteinExistence type="predicted"/>
<accession>A0ABX5VQR6</accession>
<dbReference type="RefSeq" id="WP_139948335.1">
    <property type="nucleotide sequence ID" value="NZ_CP040899.1"/>
</dbReference>
<keyword evidence="1" id="KW-1133">Transmembrane helix</keyword>
<dbReference type="EMBL" id="CP040899">
    <property type="protein sequence ID" value="QDB79100.1"/>
    <property type="molecule type" value="Genomic_DNA"/>
</dbReference>
<evidence type="ECO:0000313" key="3">
    <source>
        <dbReference type="Proteomes" id="UP000313948"/>
    </source>
</evidence>
<evidence type="ECO:0000313" key="2">
    <source>
        <dbReference type="EMBL" id="QDB79100.1"/>
    </source>
</evidence>
<keyword evidence="1" id="KW-0812">Transmembrane</keyword>
<reference evidence="2 3" key="1">
    <citation type="submission" date="2019-05" db="EMBL/GenBank/DDBJ databases">
        <title>Georgenia *** sp. nov., and Georgenia *** sp. nov., isolated from the intestinal contents of plateau pika (Ochotona curzoniae) in the Qinghai-Tibet plateau of China.</title>
        <authorList>
            <person name="Tian Z."/>
        </authorList>
    </citation>
    <scope>NUCLEOTIDE SEQUENCE [LARGE SCALE GENOMIC DNA]</scope>
    <source>
        <strain evidence="2 3">Z294</strain>
    </source>
</reference>
<dbReference type="Proteomes" id="UP000313948">
    <property type="component" value="Chromosome"/>
</dbReference>
<organism evidence="2 3">
    <name type="scientific">Georgenia wutianyii</name>
    <dbReference type="NCBI Taxonomy" id="2585135"/>
    <lineage>
        <taxon>Bacteria</taxon>
        <taxon>Bacillati</taxon>
        <taxon>Actinomycetota</taxon>
        <taxon>Actinomycetes</taxon>
        <taxon>Micrococcales</taxon>
        <taxon>Bogoriellaceae</taxon>
        <taxon>Georgenia</taxon>
    </lineage>
</organism>
<gene>
    <name evidence="2" type="ORF">FE251_06745</name>
</gene>
<feature type="transmembrane region" description="Helical" evidence="1">
    <location>
        <begin position="45"/>
        <end position="66"/>
    </location>
</feature>
<keyword evidence="1" id="KW-0472">Membrane</keyword>
<evidence type="ECO:0000256" key="1">
    <source>
        <dbReference type="SAM" id="Phobius"/>
    </source>
</evidence>
<feature type="transmembrane region" description="Helical" evidence="1">
    <location>
        <begin position="6"/>
        <end position="25"/>
    </location>
</feature>
<protein>
    <submittedName>
        <fullName evidence="2">Uncharacterized protein</fullName>
    </submittedName>
</protein>
<keyword evidence="3" id="KW-1185">Reference proteome</keyword>
<name>A0ABX5VQR6_9MICO</name>
<sequence>MDPALYGLAGVVIGGIIGAGGQVVAERLRQHGESRREARRIREKIYIDALGVVHDFVYNMYLYILYRGALSEPSMATEVKAVMDASDELTPELRRYAILAEAMGNKELGQHIDKLAGSPLILLADGVGPASVDVRALVDEHRNAIIRLIARDMGFAS</sequence>